<dbReference type="Proteomes" id="UP000282654">
    <property type="component" value="Unassembled WGS sequence"/>
</dbReference>
<dbReference type="SUPFAM" id="SSF47598">
    <property type="entry name" value="Ribbon-helix-helix"/>
    <property type="match status" value="1"/>
</dbReference>
<dbReference type="GO" id="GO:0006355">
    <property type="term" value="P:regulation of DNA-templated transcription"/>
    <property type="evidence" value="ECO:0007669"/>
    <property type="project" value="InterPro"/>
</dbReference>
<accession>A0A3N5ADG9</accession>
<name>A0A3N5ADG9_9THEO</name>
<comment type="caution">
    <text evidence="1">The sequence shown here is derived from an EMBL/GenBank/DDBJ whole genome shotgun (WGS) entry which is preliminary data.</text>
</comment>
<dbReference type="EMBL" id="RKRE01000003">
    <property type="protein sequence ID" value="RPF42654.1"/>
    <property type="molecule type" value="Genomic_DNA"/>
</dbReference>
<evidence type="ECO:0008006" key="3">
    <source>
        <dbReference type="Google" id="ProtNLM"/>
    </source>
</evidence>
<proteinExistence type="predicted"/>
<evidence type="ECO:0000313" key="2">
    <source>
        <dbReference type="Proteomes" id="UP000282654"/>
    </source>
</evidence>
<gene>
    <name evidence="1" type="ORF">EDD75_1759</name>
</gene>
<dbReference type="CDD" id="cd21631">
    <property type="entry name" value="RHH_CopG_NikR-like"/>
    <property type="match status" value="1"/>
</dbReference>
<reference evidence="1 2" key="1">
    <citation type="submission" date="2018-11" db="EMBL/GenBank/DDBJ databases">
        <title>Genomic Encyclopedia of Type Strains, Phase IV (KMG-IV): sequencing the most valuable type-strain genomes for metagenomic binning, comparative biology and taxonomic classification.</title>
        <authorList>
            <person name="Goeker M."/>
        </authorList>
    </citation>
    <scope>NUCLEOTIDE SEQUENCE [LARGE SCALE GENOMIC DNA]</scope>
    <source>
        <strain evidence="1 2">DSM 102936</strain>
    </source>
</reference>
<organism evidence="1 2">
    <name type="scientific">Thermodesulfitimonas autotrophica</name>
    <dbReference type="NCBI Taxonomy" id="1894989"/>
    <lineage>
        <taxon>Bacteria</taxon>
        <taxon>Bacillati</taxon>
        <taxon>Bacillota</taxon>
        <taxon>Clostridia</taxon>
        <taxon>Thermoanaerobacterales</taxon>
        <taxon>Thermoanaerobacteraceae</taxon>
        <taxon>Thermodesulfitimonas</taxon>
    </lineage>
</organism>
<dbReference type="AlphaFoldDB" id="A0A3N5ADG9"/>
<dbReference type="InterPro" id="IPR010985">
    <property type="entry name" value="Ribbon_hlx_hlx"/>
</dbReference>
<protein>
    <recommendedName>
        <fullName evidence="3">Ribbon-helix-helix CopG family protein</fullName>
    </recommendedName>
</protein>
<evidence type="ECO:0000313" key="1">
    <source>
        <dbReference type="EMBL" id="RPF42654.1"/>
    </source>
</evidence>
<sequence>MQRTQIYLHPEQHRALLREAAKKGVSLAKLIREIIAKHLKEQARPVPAGKETFLKIVGMGASDKTDVSVRHDHYLAEALKGDNG</sequence>
<keyword evidence="2" id="KW-1185">Reference proteome</keyword>